<dbReference type="GO" id="GO:0005524">
    <property type="term" value="F:ATP binding"/>
    <property type="evidence" value="ECO:0007669"/>
    <property type="project" value="UniProtKB-KW"/>
</dbReference>
<dbReference type="InterPro" id="IPR002611">
    <property type="entry name" value="IstB_ATP-bd"/>
</dbReference>
<accession>A0A6M4IVK9</accession>
<dbReference type="InterPro" id="IPR027417">
    <property type="entry name" value="P-loop_NTPase"/>
</dbReference>
<dbReference type="InterPro" id="IPR047661">
    <property type="entry name" value="IstB"/>
</dbReference>
<dbReference type="SUPFAM" id="SSF52540">
    <property type="entry name" value="P-loop containing nucleoside triphosphate hydrolases"/>
    <property type="match status" value="1"/>
</dbReference>
<keyword evidence="3 5" id="KW-0067">ATP-binding</keyword>
<dbReference type="Proteomes" id="UP000500938">
    <property type="component" value="Chromosome"/>
</dbReference>
<dbReference type="CDD" id="cd00009">
    <property type="entry name" value="AAA"/>
    <property type="match status" value="1"/>
</dbReference>
<evidence type="ECO:0000313" key="6">
    <source>
        <dbReference type="Proteomes" id="UP000500938"/>
    </source>
</evidence>
<dbReference type="NCBIfam" id="NF038214">
    <property type="entry name" value="IS21_help_AAA"/>
    <property type="match status" value="1"/>
</dbReference>
<keyword evidence="6" id="KW-1185">Reference proteome</keyword>
<name>A0A6M4IVK9_9BACT</name>
<dbReference type="Pfam" id="PF01695">
    <property type="entry name" value="IstB_IS21"/>
    <property type="match status" value="1"/>
</dbReference>
<evidence type="ECO:0000256" key="2">
    <source>
        <dbReference type="ARBA" id="ARBA00022741"/>
    </source>
</evidence>
<dbReference type="AlphaFoldDB" id="A0A6M4IVK9"/>
<organism evidence="5 6">
    <name type="scientific">Gemmatimonas groenlandica</name>
    <dbReference type="NCBI Taxonomy" id="2732249"/>
    <lineage>
        <taxon>Bacteria</taxon>
        <taxon>Pseudomonadati</taxon>
        <taxon>Gemmatimonadota</taxon>
        <taxon>Gemmatimonadia</taxon>
        <taxon>Gemmatimonadales</taxon>
        <taxon>Gemmatimonadaceae</taxon>
        <taxon>Gemmatimonas</taxon>
    </lineage>
</organism>
<dbReference type="GO" id="GO:0006260">
    <property type="term" value="P:DNA replication"/>
    <property type="evidence" value="ECO:0007669"/>
    <property type="project" value="TreeGrafter"/>
</dbReference>
<dbReference type="KEGG" id="ggr:HKW67_12165"/>
<keyword evidence="2" id="KW-0547">Nucleotide-binding</keyword>
<comment type="similarity">
    <text evidence="1">Belongs to the IS21/IS1162 putative ATP-binding protein family.</text>
</comment>
<evidence type="ECO:0000313" key="5">
    <source>
        <dbReference type="EMBL" id="QJR38208.1"/>
    </source>
</evidence>
<sequence length="269" mass="29876">MSAASGQTTLDPVVAKLTTLGLEHPALVLPELVEQAARDDLSPLAFLDLLLTSQLERKDERRITTMLKLSGLPPGKTLEAFDWGFQPKADRRQIETLATCSYLREKTNVLFLGPPGVGKRHLATALGVTAIKNGFSVAHFVLDDLMHVLKADAATPPARLRARRYFNCGLLIIDEIGFRPLDRIEANLFFRLVSTRYERGSMLLTSNKHMRDWPEIFAGDEILTTAILDCLLHHVAVVHIDGQSYRLRELGALLSPTREGARAETTRSV</sequence>
<dbReference type="InterPro" id="IPR028350">
    <property type="entry name" value="DNAC/IstB-like"/>
</dbReference>
<dbReference type="PANTHER" id="PTHR30050">
    <property type="entry name" value="CHROMOSOMAL REPLICATION INITIATOR PROTEIN DNAA"/>
    <property type="match status" value="1"/>
</dbReference>
<gene>
    <name evidence="5" type="ORF">HKW67_12165</name>
</gene>
<evidence type="ECO:0000259" key="4">
    <source>
        <dbReference type="SMART" id="SM00382"/>
    </source>
</evidence>
<dbReference type="PIRSF" id="PIRSF003073">
    <property type="entry name" value="DNAC_TnpB_IstB"/>
    <property type="match status" value="1"/>
</dbReference>
<dbReference type="PANTHER" id="PTHR30050:SF4">
    <property type="entry name" value="ATP-BINDING PROTEIN RV3427C IN INSERTION SEQUENCE-RELATED"/>
    <property type="match status" value="1"/>
</dbReference>
<feature type="domain" description="AAA+ ATPase" evidence="4">
    <location>
        <begin position="105"/>
        <end position="238"/>
    </location>
</feature>
<dbReference type="InterPro" id="IPR003593">
    <property type="entry name" value="AAA+_ATPase"/>
</dbReference>
<proteinExistence type="inferred from homology"/>
<protein>
    <submittedName>
        <fullName evidence="5">ATP-binding protein</fullName>
    </submittedName>
</protein>
<evidence type="ECO:0000256" key="3">
    <source>
        <dbReference type="ARBA" id="ARBA00022840"/>
    </source>
</evidence>
<dbReference type="SMART" id="SM00382">
    <property type="entry name" value="AAA"/>
    <property type="match status" value="1"/>
</dbReference>
<reference evidence="5 6" key="1">
    <citation type="submission" date="2020-05" db="EMBL/GenBank/DDBJ databases">
        <title>Complete genome sequence of Gemmatimonas greenlandica TET16.</title>
        <authorList>
            <person name="Zeng Y."/>
        </authorList>
    </citation>
    <scope>NUCLEOTIDE SEQUENCE [LARGE SCALE GENOMIC DNA]</scope>
    <source>
        <strain evidence="5 6">TET16</strain>
    </source>
</reference>
<dbReference type="Gene3D" id="3.40.50.300">
    <property type="entry name" value="P-loop containing nucleotide triphosphate hydrolases"/>
    <property type="match status" value="1"/>
</dbReference>
<evidence type="ECO:0000256" key="1">
    <source>
        <dbReference type="ARBA" id="ARBA00008059"/>
    </source>
</evidence>
<dbReference type="EMBL" id="CP053085">
    <property type="protein sequence ID" value="QJR38208.1"/>
    <property type="molecule type" value="Genomic_DNA"/>
</dbReference>